<name>A0A367WC24_9PROT</name>
<feature type="binding site" evidence="2">
    <location>
        <position position="111"/>
    </location>
    <ligand>
        <name>Mn(2+)</name>
        <dbReference type="ChEBI" id="CHEBI:29035"/>
        <label>2</label>
    </ligand>
</feature>
<dbReference type="Gene3D" id="3.40.630.10">
    <property type="entry name" value="Zn peptidases"/>
    <property type="match status" value="1"/>
</dbReference>
<feature type="binding site" evidence="2">
    <location>
        <position position="368"/>
    </location>
    <ligand>
        <name>Mn(2+)</name>
        <dbReference type="ChEBI" id="CHEBI:29035"/>
        <label>2</label>
    </ligand>
</feature>
<reference evidence="4 5" key="1">
    <citation type="submission" date="2014-07" db="EMBL/GenBank/DDBJ databases">
        <title>Draft genome sequence of Thalassospira profundimaris 35.</title>
        <authorList>
            <person name="Lai Q."/>
            <person name="Shao Z."/>
        </authorList>
    </citation>
    <scope>NUCLEOTIDE SEQUENCE [LARGE SCALE GENOMIC DNA]</scope>
    <source>
        <strain evidence="4 5">35</strain>
    </source>
</reference>
<dbReference type="GO" id="GO:0019877">
    <property type="term" value="P:diaminopimelate biosynthetic process"/>
    <property type="evidence" value="ECO:0007669"/>
    <property type="project" value="UniProtKB-ARBA"/>
</dbReference>
<evidence type="ECO:0000256" key="1">
    <source>
        <dbReference type="ARBA" id="ARBA00022801"/>
    </source>
</evidence>
<dbReference type="PIRSF" id="PIRSF005962">
    <property type="entry name" value="Pept_M20D_amidohydro"/>
    <property type="match status" value="1"/>
</dbReference>
<feature type="domain" description="Peptidase M20 dimerisation" evidence="3">
    <location>
        <begin position="194"/>
        <end position="287"/>
    </location>
</feature>
<dbReference type="EMBL" id="JPWF01000002">
    <property type="protein sequence ID" value="RCK38968.1"/>
    <property type="molecule type" value="Genomic_DNA"/>
</dbReference>
<comment type="cofactor">
    <cofactor evidence="2">
        <name>Mn(2+)</name>
        <dbReference type="ChEBI" id="CHEBI:29035"/>
    </cofactor>
    <text evidence="2">The Mn(2+) ion enhances activity.</text>
</comment>
<dbReference type="Pfam" id="PF01546">
    <property type="entry name" value="Peptidase_M20"/>
    <property type="match status" value="1"/>
</dbReference>
<feature type="binding site" evidence="2">
    <location>
        <position position="144"/>
    </location>
    <ligand>
        <name>Mn(2+)</name>
        <dbReference type="ChEBI" id="CHEBI:29035"/>
        <label>2</label>
    </ligand>
</feature>
<evidence type="ECO:0000256" key="2">
    <source>
        <dbReference type="PIRSR" id="PIRSR005962-1"/>
    </source>
</evidence>
<dbReference type="Proteomes" id="UP000253226">
    <property type="component" value="Unassembled WGS sequence"/>
</dbReference>
<dbReference type="PANTHER" id="PTHR11014">
    <property type="entry name" value="PEPTIDASE M20 FAMILY MEMBER"/>
    <property type="match status" value="1"/>
</dbReference>
<dbReference type="InterPro" id="IPR017439">
    <property type="entry name" value="Amidohydrolase"/>
</dbReference>
<evidence type="ECO:0000313" key="4">
    <source>
        <dbReference type="EMBL" id="RCK38968.1"/>
    </source>
</evidence>
<accession>A0A367WC24</accession>
<dbReference type="InterPro" id="IPR011650">
    <property type="entry name" value="Peptidase_M20_dimer"/>
</dbReference>
<feature type="binding site" evidence="2">
    <location>
        <position position="170"/>
    </location>
    <ligand>
        <name>Mn(2+)</name>
        <dbReference type="ChEBI" id="CHEBI:29035"/>
        <label>2</label>
    </ligand>
</feature>
<dbReference type="FunFam" id="3.30.70.360:FF:000001">
    <property type="entry name" value="N-acetyldiaminopimelate deacetylase"/>
    <property type="match status" value="1"/>
</dbReference>
<keyword evidence="2" id="KW-0479">Metal-binding</keyword>
<evidence type="ECO:0000313" key="5">
    <source>
        <dbReference type="Proteomes" id="UP000253226"/>
    </source>
</evidence>
<dbReference type="NCBIfam" id="TIGR01891">
    <property type="entry name" value="amidohydrolases"/>
    <property type="match status" value="1"/>
</dbReference>
<dbReference type="GO" id="GO:0046872">
    <property type="term" value="F:metal ion binding"/>
    <property type="evidence" value="ECO:0007669"/>
    <property type="project" value="UniProtKB-KW"/>
</dbReference>
<dbReference type="InterPro" id="IPR002933">
    <property type="entry name" value="Peptidase_M20"/>
</dbReference>
<dbReference type="PANTHER" id="PTHR11014:SF63">
    <property type="entry name" value="METALLOPEPTIDASE, PUTATIVE (AFU_ORTHOLOGUE AFUA_6G09600)-RELATED"/>
    <property type="match status" value="1"/>
</dbReference>
<dbReference type="SUPFAM" id="SSF53187">
    <property type="entry name" value="Zn-dependent exopeptidases"/>
    <property type="match status" value="1"/>
</dbReference>
<feature type="binding site" evidence="2">
    <location>
        <position position="109"/>
    </location>
    <ligand>
        <name>Mn(2+)</name>
        <dbReference type="ChEBI" id="CHEBI:29035"/>
        <label>2</label>
    </ligand>
</feature>
<organism evidence="4 5">
    <name type="scientific">Thalassospira profundimaris</name>
    <dbReference type="NCBI Taxonomy" id="502049"/>
    <lineage>
        <taxon>Bacteria</taxon>
        <taxon>Pseudomonadati</taxon>
        <taxon>Pseudomonadota</taxon>
        <taxon>Alphaproteobacteria</taxon>
        <taxon>Rhodospirillales</taxon>
        <taxon>Thalassospiraceae</taxon>
        <taxon>Thalassospira</taxon>
    </lineage>
</organism>
<dbReference type="CDD" id="cd05666">
    <property type="entry name" value="M20_Acy1-like"/>
    <property type="match status" value="1"/>
</dbReference>
<dbReference type="SUPFAM" id="SSF55031">
    <property type="entry name" value="Bacterial exopeptidase dimerisation domain"/>
    <property type="match status" value="1"/>
</dbReference>
<gene>
    <name evidence="4" type="ORF">TH19_04010</name>
</gene>
<evidence type="ECO:0000259" key="3">
    <source>
        <dbReference type="Pfam" id="PF07687"/>
    </source>
</evidence>
<dbReference type="AlphaFoldDB" id="A0A367WC24"/>
<comment type="caution">
    <text evidence="4">The sequence shown here is derived from an EMBL/GenBank/DDBJ whole genome shotgun (WGS) entry which is preliminary data.</text>
</comment>
<dbReference type="GO" id="GO:0050118">
    <property type="term" value="F:N-acetyldiaminopimelate deacetylase activity"/>
    <property type="evidence" value="ECO:0007669"/>
    <property type="project" value="UniProtKB-ARBA"/>
</dbReference>
<dbReference type="Gene3D" id="3.30.70.360">
    <property type="match status" value="1"/>
</dbReference>
<proteinExistence type="predicted"/>
<keyword evidence="2" id="KW-0464">Manganese</keyword>
<dbReference type="Pfam" id="PF07687">
    <property type="entry name" value="M20_dimer"/>
    <property type="match status" value="1"/>
</dbReference>
<sequence>MQMTVSNCSPHPRATELADEFKSWRHHLHTHPETAFEEKLTSAFLAEKLASFGLEVSTGMAKTGVIATLKGNKGNGKRIGLRADMDALDIHELTNLPYASKHPGKMHACGHDGHMTMLLGAAKILSEAPDFAGTVEFIFQPAEENEGGGREMVNEGLFESHPVDAIFGMHNWPGRDVGTMAMKAGPMMASYDIFEINIDGKGCHAAMPHLGRDPITATGQVLLALQTIAARNVNPLESAVISPTQIFGGDTWNVIPDTATIRGTVRTFSPAVQDLVEERLKAVAKSTAEAFGCSARVMYQRRYPATINSEAETAIARAAAIRVVGTDKVDPNPESSMASEDFAFMLNEKPGSYVLLGNGPTDGNCLLHNAAYDFNDEAIPYGVTYWITLVDEYLGAR</sequence>
<keyword evidence="1" id="KW-0378">Hydrolase</keyword>
<protein>
    <submittedName>
        <fullName evidence="4">Peptidase M20</fullName>
    </submittedName>
</protein>
<dbReference type="InterPro" id="IPR036264">
    <property type="entry name" value="Bact_exopeptidase_dim_dom"/>
</dbReference>